<dbReference type="Proteomes" id="UP001176940">
    <property type="component" value="Unassembled WGS sequence"/>
</dbReference>
<evidence type="ECO:0000313" key="3">
    <source>
        <dbReference type="EMBL" id="CAJ0920436.1"/>
    </source>
</evidence>
<gene>
    <name evidence="3" type="ORF">RIMI_LOCUS1268290</name>
</gene>
<dbReference type="InterPro" id="IPR006917">
    <property type="entry name" value="SOUL_heme-bd"/>
</dbReference>
<dbReference type="Gene3D" id="3.20.80.10">
    <property type="entry name" value="Regulatory factor, effector binding domain"/>
    <property type="match status" value="1"/>
</dbReference>
<evidence type="ECO:0000313" key="4">
    <source>
        <dbReference type="Proteomes" id="UP001176940"/>
    </source>
</evidence>
<dbReference type="Pfam" id="PF04832">
    <property type="entry name" value="SOUL"/>
    <property type="match status" value="1"/>
</dbReference>
<feature type="chain" id="PRO_5045904037" description="Heme-binding protein 2" evidence="2">
    <location>
        <begin position="36"/>
        <end position="225"/>
    </location>
</feature>
<dbReference type="SUPFAM" id="SSF55136">
    <property type="entry name" value="Probable bacterial effector-binding domain"/>
    <property type="match status" value="1"/>
</dbReference>
<sequence length="225" mass="25736">LIATAGLLRAAIHTDMEARSALLLGLISLFGIAVAEEQAFSVSSEKQLPSFCRTSDCPKYQLVKKYDNFELRQYEETRWVTTSLKHDLFGLEMVKSFRRLFKYISGNNSEELKINMTVPVVIYMPLKQPPAGDSTMSFFVPHEVENPPEPTNPEVYLDKIPTASIYVKTFGGYALQFTYNKQAKALAEELRTLGLQFDDSYFVRVGYNAPFEFVDRHNEVWYMAK</sequence>
<name>A0ABN9KR15_9NEOB</name>
<dbReference type="InterPro" id="IPR011256">
    <property type="entry name" value="Reg_factor_effector_dom_sf"/>
</dbReference>
<organism evidence="3 4">
    <name type="scientific">Ranitomeya imitator</name>
    <name type="common">mimic poison frog</name>
    <dbReference type="NCBI Taxonomy" id="111125"/>
    <lineage>
        <taxon>Eukaryota</taxon>
        <taxon>Metazoa</taxon>
        <taxon>Chordata</taxon>
        <taxon>Craniata</taxon>
        <taxon>Vertebrata</taxon>
        <taxon>Euteleostomi</taxon>
        <taxon>Amphibia</taxon>
        <taxon>Batrachia</taxon>
        <taxon>Anura</taxon>
        <taxon>Neobatrachia</taxon>
        <taxon>Hyloidea</taxon>
        <taxon>Dendrobatidae</taxon>
        <taxon>Dendrobatinae</taxon>
        <taxon>Ranitomeya</taxon>
    </lineage>
</organism>
<keyword evidence="2" id="KW-0732">Signal</keyword>
<proteinExistence type="inferred from homology"/>
<feature type="signal peptide" evidence="2">
    <location>
        <begin position="1"/>
        <end position="35"/>
    </location>
</feature>
<dbReference type="PANTHER" id="PTHR11220">
    <property type="entry name" value="HEME-BINDING PROTEIN-RELATED"/>
    <property type="match status" value="1"/>
</dbReference>
<feature type="non-terminal residue" evidence="3">
    <location>
        <position position="1"/>
    </location>
</feature>
<evidence type="ECO:0000256" key="2">
    <source>
        <dbReference type="SAM" id="SignalP"/>
    </source>
</evidence>
<dbReference type="PANTHER" id="PTHR11220:SF69">
    <property type="entry name" value="HEME-BINDING PROTEIN 2"/>
    <property type="match status" value="1"/>
</dbReference>
<evidence type="ECO:0000256" key="1">
    <source>
        <dbReference type="ARBA" id="ARBA00009817"/>
    </source>
</evidence>
<keyword evidence="4" id="KW-1185">Reference proteome</keyword>
<comment type="similarity">
    <text evidence="1">Belongs to the HEBP family.</text>
</comment>
<comment type="caution">
    <text evidence="3">The sequence shown here is derived from an EMBL/GenBank/DDBJ whole genome shotgun (WGS) entry which is preliminary data.</text>
</comment>
<dbReference type="EMBL" id="CAUEEQ010001636">
    <property type="protein sequence ID" value="CAJ0920436.1"/>
    <property type="molecule type" value="Genomic_DNA"/>
</dbReference>
<evidence type="ECO:0008006" key="5">
    <source>
        <dbReference type="Google" id="ProtNLM"/>
    </source>
</evidence>
<accession>A0ABN9KR15</accession>
<protein>
    <recommendedName>
        <fullName evidence="5">Heme-binding protein 2</fullName>
    </recommendedName>
</protein>
<reference evidence="3" key="1">
    <citation type="submission" date="2023-07" db="EMBL/GenBank/DDBJ databases">
        <authorList>
            <person name="Stuckert A."/>
        </authorList>
    </citation>
    <scope>NUCLEOTIDE SEQUENCE</scope>
</reference>